<name>A0ABD0K8U9_9CAEN</name>
<keyword evidence="2" id="KW-1185">Reference proteome</keyword>
<reference evidence="1 2" key="1">
    <citation type="journal article" date="2023" name="Sci. Data">
        <title>Genome assembly of the Korean intertidal mud-creeper Batillaria attramentaria.</title>
        <authorList>
            <person name="Patra A.K."/>
            <person name="Ho P.T."/>
            <person name="Jun S."/>
            <person name="Lee S.J."/>
            <person name="Kim Y."/>
            <person name="Won Y.J."/>
        </authorList>
    </citation>
    <scope>NUCLEOTIDE SEQUENCE [LARGE SCALE GENOMIC DNA]</scope>
    <source>
        <strain evidence="1">Wonlab-2016</strain>
    </source>
</reference>
<evidence type="ECO:0000313" key="2">
    <source>
        <dbReference type="Proteomes" id="UP001519460"/>
    </source>
</evidence>
<proteinExistence type="predicted"/>
<protein>
    <submittedName>
        <fullName evidence="1">Uncharacterized protein</fullName>
    </submittedName>
</protein>
<evidence type="ECO:0000313" key="1">
    <source>
        <dbReference type="EMBL" id="KAK7483470.1"/>
    </source>
</evidence>
<dbReference type="Proteomes" id="UP001519460">
    <property type="component" value="Unassembled WGS sequence"/>
</dbReference>
<gene>
    <name evidence="1" type="ORF">BaRGS_00025269</name>
</gene>
<organism evidence="1 2">
    <name type="scientific">Batillaria attramentaria</name>
    <dbReference type="NCBI Taxonomy" id="370345"/>
    <lineage>
        <taxon>Eukaryota</taxon>
        <taxon>Metazoa</taxon>
        <taxon>Spiralia</taxon>
        <taxon>Lophotrochozoa</taxon>
        <taxon>Mollusca</taxon>
        <taxon>Gastropoda</taxon>
        <taxon>Caenogastropoda</taxon>
        <taxon>Sorbeoconcha</taxon>
        <taxon>Cerithioidea</taxon>
        <taxon>Batillariidae</taxon>
        <taxon>Batillaria</taxon>
    </lineage>
</organism>
<comment type="caution">
    <text evidence="1">The sequence shown here is derived from an EMBL/GenBank/DDBJ whole genome shotgun (WGS) entry which is preliminary data.</text>
</comment>
<sequence length="55" mass="6625">SRVLHTSGMVSEWMTQEKWPNVDLVRNLPISSPEQRRRKKCAGFFLVWIICYPWF</sequence>
<dbReference type="EMBL" id="JACVVK020000226">
    <property type="protein sequence ID" value="KAK7483470.1"/>
    <property type="molecule type" value="Genomic_DNA"/>
</dbReference>
<dbReference type="AlphaFoldDB" id="A0ABD0K8U9"/>
<accession>A0ABD0K8U9</accession>
<feature type="non-terminal residue" evidence="1">
    <location>
        <position position="1"/>
    </location>
</feature>